<evidence type="ECO:0000256" key="4">
    <source>
        <dbReference type="ARBA" id="ARBA00022771"/>
    </source>
</evidence>
<dbReference type="PANTHER" id="PTHR11685">
    <property type="entry name" value="RBR FAMILY RING FINGER AND IBR DOMAIN-CONTAINING"/>
    <property type="match status" value="1"/>
</dbReference>
<proteinExistence type="inferred from homology"/>
<dbReference type="InterPro" id="IPR001841">
    <property type="entry name" value="Znf_RING"/>
</dbReference>
<protein>
    <recommendedName>
        <fullName evidence="8">RING-type domain-containing protein</fullName>
    </recommendedName>
</protein>
<evidence type="ECO:0000256" key="7">
    <source>
        <dbReference type="SAM" id="MobiDB-lite"/>
    </source>
</evidence>
<evidence type="ECO:0000259" key="8">
    <source>
        <dbReference type="PROSITE" id="PS50089"/>
    </source>
</evidence>
<reference evidence="9" key="2">
    <citation type="journal article" date="2024" name="Plant">
        <title>Genomic evolution and insights into agronomic trait innovations of Sesamum species.</title>
        <authorList>
            <person name="Miao H."/>
            <person name="Wang L."/>
            <person name="Qu L."/>
            <person name="Liu H."/>
            <person name="Sun Y."/>
            <person name="Le M."/>
            <person name="Wang Q."/>
            <person name="Wei S."/>
            <person name="Zheng Y."/>
            <person name="Lin W."/>
            <person name="Duan Y."/>
            <person name="Cao H."/>
            <person name="Xiong S."/>
            <person name="Wang X."/>
            <person name="Wei L."/>
            <person name="Li C."/>
            <person name="Ma Q."/>
            <person name="Ju M."/>
            <person name="Zhao R."/>
            <person name="Li G."/>
            <person name="Mu C."/>
            <person name="Tian Q."/>
            <person name="Mei H."/>
            <person name="Zhang T."/>
            <person name="Gao T."/>
            <person name="Zhang H."/>
        </authorList>
    </citation>
    <scope>NUCLEOTIDE SEQUENCE</scope>
    <source>
        <strain evidence="9">G02</strain>
    </source>
</reference>
<keyword evidence="3" id="KW-0479">Metal-binding</keyword>
<dbReference type="Pfam" id="PF00097">
    <property type="entry name" value="zf-C3HC4"/>
    <property type="match status" value="1"/>
</dbReference>
<dbReference type="GO" id="GO:0016567">
    <property type="term" value="P:protein ubiquitination"/>
    <property type="evidence" value="ECO:0007669"/>
    <property type="project" value="InterPro"/>
</dbReference>
<reference evidence="9" key="1">
    <citation type="submission" date="2020-06" db="EMBL/GenBank/DDBJ databases">
        <authorList>
            <person name="Li T."/>
            <person name="Hu X."/>
            <person name="Zhang T."/>
            <person name="Song X."/>
            <person name="Zhang H."/>
            <person name="Dai N."/>
            <person name="Sheng W."/>
            <person name="Hou X."/>
            <person name="Wei L."/>
        </authorList>
    </citation>
    <scope>NUCLEOTIDE SEQUENCE</scope>
    <source>
        <strain evidence="9">G02</strain>
        <tissue evidence="9">Leaf</tissue>
    </source>
</reference>
<feature type="region of interest" description="Disordered" evidence="7">
    <location>
        <begin position="219"/>
        <end position="240"/>
    </location>
</feature>
<comment type="caution">
    <text evidence="9">The sequence shown here is derived from an EMBL/GenBank/DDBJ whole genome shotgun (WGS) entry which is preliminary data.</text>
</comment>
<dbReference type="FunFam" id="3.30.40.10:FF:000230">
    <property type="entry name" value="RBR-type E3 ubiquitin transferase"/>
    <property type="match status" value="1"/>
</dbReference>
<dbReference type="SUPFAM" id="SSF57850">
    <property type="entry name" value="RING/U-box"/>
    <property type="match status" value="1"/>
</dbReference>
<feature type="compositionally biased region" description="Acidic residues" evidence="7">
    <location>
        <begin position="227"/>
        <end position="240"/>
    </location>
</feature>
<evidence type="ECO:0000256" key="6">
    <source>
        <dbReference type="PROSITE-ProRule" id="PRU00175"/>
    </source>
</evidence>
<keyword evidence="5" id="KW-0862">Zinc</keyword>
<dbReference type="PROSITE" id="PS00518">
    <property type="entry name" value="ZF_RING_1"/>
    <property type="match status" value="1"/>
</dbReference>
<dbReference type="Gene3D" id="3.30.40.10">
    <property type="entry name" value="Zinc/RING finger domain, C3HC4 (zinc finger)"/>
    <property type="match status" value="1"/>
</dbReference>
<keyword evidence="4 6" id="KW-0863">Zinc-finger</keyword>
<accession>A0AAW2W9P4</accession>
<gene>
    <name evidence="9" type="ORF">Sradi_0395000</name>
</gene>
<evidence type="ECO:0000256" key="3">
    <source>
        <dbReference type="ARBA" id="ARBA00022723"/>
    </source>
</evidence>
<comment type="similarity">
    <text evidence="2">Belongs to the RBR family. Ariadne subfamily.</text>
</comment>
<dbReference type="GO" id="GO:0008270">
    <property type="term" value="F:zinc ion binding"/>
    <property type="evidence" value="ECO:0007669"/>
    <property type="project" value="UniProtKB-KW"/>
</dbReference>
<dbReference type="GO" id="GO:0004842">
    <property type="term" value="F:ubiquitin-protein transferase activity"/>
    <property type="evidence" value="ECO:0007669"/>
    <property type="project" value="InterPro"/>
</dbReference>
<dbReference type="PROSITE" id="PS50089">
    <property type="entry name" value="ZF_RING_2"/>
    <property type="match status" value="1"/>
</dbReference>
<evidence type="ECO:0000256" key="2">
    <source>
        <dbReference type="ARBA" id="ARBA00005884"/>
    </source>
</evidence>
<organism evidence="9">
    <name type="scientific">Sesamum radiatum</name>
    <name type="common">Black benniseed</name>
    <dbReference type="NCBI Taxonomy" id="300843"/>
    <lineage>
        <taxon>Eukaryota</taxon>
        <taxon>Viridiplantae</taxon>
        <taxon>Streptophyta</taxon>
        <taxon>Embryophyta</taxon>
        <taxon>Tracheophyta</taxon>
        <taxon>Spermatophyta</taxon>
        <taxon>Magnoliopsida</taxon>
        <taxon>eudicotyledons</taxon>
        <taxon>Gunneridae</taxon>
        <taxon>Pentapetalae</taxon>
        <taxon>asterids</taxon>
        <taxon>lamiids</taxon>
        <taxon>Lamiales</taxon>
        <taxon>Pedaliaceae</taxon>
        <taxon>Sesamum</taxon>
    </lineage>
</organism>
<evidence type="ECO:0000256" key="5">
    <source>
        <dbReference type="ARBA" id="ARBA00022833"/>
    </source>
</evidence>
<feature type="domain" description="RING-type" evidence="8">
    <location>
        <begin position="108"/>
        <end position="152"/>
    </location>
</feature>
<dbReference type="InterPro" id="IPR017907">
    <property type="entry name" value="Znf_RING_CS"/>
</dbReference>
<name>A0AAW2W9P4_SESRA</name>
<comment type="function">
    <text evidence="1">Might act as an E3 ubiquitin-protein ligase, or as part of E3 complex, which accepts ubiquitin from specific E2 ubiquitin-conjugating enzymes and then transfers it to substrates.</text>
</comment>
<dbReference type="AlphaFoldDB" id="A0AAW2W9P4"/>
<dbReference type="InterPro" id="IPR013083">
    <property type="entry name" value="Znf_RING/FYVE/PHD"/>
</dbReference>
<evidence type="ECO:0000313" key="9">
    <source>
        <dbReference type="EMBL" id="KAL0436871.1"/>
    </source>
</evidence>
<dbReference type="EMBL" id="JACGWJ010000002">
    <property type="protein sequence ID" value="KAL0436871.1"/>
    <property type="molecule type" value="Genomic_DNA"/>
</dbReference>
<sequence length="240" mass="26837">MSKDFVEMKALIAGLEVAVVLDLGEISIVTDNPILHQIIGGQIKPAVANFATLSDQITLLLRKLTEPYGTLVDSGDIKFAFELSRKAIALQVNRSAGNSNAENMTESCTICLEDTYVDQMFLITGCQHRYCISCMSRHVQFKLLQAILPKCPHENCNSDLKLDSCQKFLTPELFDIMSQHVKEASIPQQRRFIAHIQDVDMSFAIRVEKIGKTMMITSVVKSGDHEENNEDDEENQGGER</sequence>
<dbReference type="InterPro" id="IPR031127">
    <property type="entry name" value="E3_UB_ligase_RBR"/>
</dbReference>
<dbReference type="InterPro" id="IPR018957">
    <property type="entry name" value="Znf_C3HC4_RING-type"/>
</dbReference>
<evidence type="ECO:0000256" key="1">
    <source>
        <dbReference type="ARBA" id="ARBA00003976"/>
    </source>
</evidence>